<reference evidence="7 8" key="1">
    <citation type="submission" date="2019-10" db="EMBL/GenBank/DDBJ databases">
        <title>Alkaliphilus serpentinus sp. nov. and Alkaliphilus pronyensis sp. nov., two novel anaerobic alkaliphilic species isolated from the serpentinized-hosted hydrothermal field of the Prony Bay (New Caledonia).</title>
        <authorList>
            <person name="Postec A."/>
        </authorList>
    </citation>
    <scope>NUCLEOTIDE SEQUENCE [LARGE SCALE GENOMIC DNA]</scope>
    <source>
        <strain evidence="7 8">LacT</strain>
    </source>
</reference>
<evidence type="ECO:0000313" key="7">
    <source>
        <dbReference type="EMBL" id="KAB3525665.1"/>
    </source>
</evidence>
<protein>
    <submittedName>
        <fullName evidence="7">Sigma-70 family RNA polymerase sigma factor</fullName>
    </submittedName>
</protein>
<keyword evidence="4" id="KW-0804">Transcription</keyword>
<keyword evidence="8" id="KW-1185">Reference proteome</keyword>
<dbReference type="InterPro" id="IPR013324">
    <property type="entry name" value="RNA_pol_sigma_r3/r4-like"/>
</dbReference>
<comment type="similarity">
    <text evidence="1">Belongs to the sigma-70 factor family. ECF subfamily.</text>
</comment>
<keyword evidence="2" id="KW-0805">Transcription regulation</keyword>
<dbReference type="GO" id="GO:0003677">
    <property type="term" value="F:DNA binding"/>
    <property type="evidence" value="ECO:0007669"/>
    <property type="project" value="InterPro"/>
</dbReference>
<feature type="domain" description="RNA polymerase sigma-70 region 2" evidence="5">
    <location>
        <begin position="19"/>
        <end position="86"/>
    </location>
</feature>
<feature type="domain" description="RNA polymerase sigma factor 70 region 4 type 2" evidence="6">
    <location>
        <begin position="119"/>
        <end position="171"/>
    </location>
</feature>
<dbReference type="NCBIfam" id="TIGR02937">
    <property type="entry name" value="sigma70-ECF"/>
    <property type="match status" value="1"/>
</dbReference>
<evidence type="ECO:0000259" key="5">
    <source>
        <dbReference type="Pfam" id="PF04542"/>
    </source>
</evidence>
<sequence length="190" mass="22650">MNLFSNKKKNDTSKMFHILFDTYNAKVYRTAFYILKNEQDSKDVVQETFIKAYNKIDSLKEYDKFEGWIYRISFNLAIQKYKTNKRELPVEDLGKVISYIDVKTSDLPEKILEAKEHKEYIAQEINNLKIEYKEIILLYYYLDLSYEEISEVLNLKIGTVKSRLFRAKEELRKKLRDPNSMINSGRGEVL</sequence>
<dbReference type="Gene3D" id="1.10.1740.10">
    <property type="match status" value="1"/>
</dbReference>
<dbReference type="GO" id="GO:0006352">
    <property type="term" value="P:DNA-templated transcription initiation"/>
    <property type="evidence" value="ECO:0007669"/>
    <property type="project" value="InterPro"/>
</dbReference>
<dbReference type="RefSeq" id="WP_151867132.1">
    <property type="nucleotide sequence ID" value="NZ_WBZB01000060.1"/>
</dbReference>
<dbReference type="SUPFAM" id="SSF88659">
    <property type="entry name" value="Sigma3 and sigma4 domains of RNA polymerase sigma factors"/>
    <property type="match status" value="1"/>
</dbReference>
<dbReference type="Gene3D" id="1.10.10.10">
    <property type="entry name" value="Winged helix-like DNA-binding domain superfamily/Winged helix DNA-binding domain"/>
    <property type="match status" value="1"/>
</dbReference>
<proteinExistence type="inferred from homology"/>
<keyword evidence="3" id="KW-0731">Sigma factor</keyword>
<dbReference type="EMBL" id="WBZB01000060">
    <property type="protein sequence ID" value="KAB3525665.1"/>
    <property type="molecule type" value="Genomic_DNA"/>
</dbReference>
<dbReference type="InterPro" id="IPR013249">
    <property type="entry name" value="RNA_pol_sigma70_r4_t2"/>
</dbReference>
<dbReference type="PANTHER" id="PTHR43133">
    <property type="entry name" value="RNA POLYMERASE ECF-TYPE SIGMA FACTO"/>
    <property type="match status" value="1"/>
</dbReference>
<gene>
    <name evidence="7" type="ORF">F8153_14820</name>
</gene>
<comment type="caution">
    <text evidence="7">The sequence shown here is derived from an EMBL/GenBank/DDBJ whole genome shotgun (WGS) entry which is preliminary data.</text>
</comment>
<evidence type="ECO:0000256" key="2">
    <source>
        <dbReference type="ARBA" id="ARBA00023015"/>
    </source>
</evidence>
<dbReference type="Pfam" id="PF04542">
    <property type="entry name" value="Sigma70_r2"/>
    <property type="match status" value="1"/>
</dbReference>
<evidence type="ECO:0000256" key="3">
    <source>
        <dbReference type="ARBA" id="ARBA00023082"/>
    </source>
</evidence>
<evidence type="ECO:0000259" key="6">
    <source>
        <dbReference type="Pfam" id="PF08281"/>
    </source>
</evidence>
<dbReference type="OrthoDB" id="9782703at2"/>
<accession>A0A833HLD0</accession>
<name>A0A833HLD0_9FIRM</name>
<dbReference type="Proteomes" id="UP000465601">
    <property type="component" value="Unassembled WGS sequence"/>
</dbReference>
<dbReference type="Pfam" id="PF08281">
    <property type="entry name" value="Sigma70_r4_2"/>
    <property type="match status" value="1"/>
</dbReference>
<dbReference type="InterPro" id="IPR013325">
    <property type="entry name" value="RNA_pol_sigma_r2"/>
</dbReference>
<dbReference type="InterPro" id="IPR007627">
    <property type="entry name" value="RNA_pol_sigma70_r2"/>
</dbReference>
<dbReference type="InterPro" id="IPR014284">
    <property type="entry name" value="RNA_pol_sigma-70_dom"/>
</dbReference>
<evidence type="ECO:0000256" key="4">
    <source>
        <dbReference type="ARBA" id="ARBA00023163"/>
    </source>
</evidence>
<dbReference type="InterPro" id="IPR036388">
    <property type="entry name" value="WH-like_DNA-bd_sf"/>
</dbReference>
<dbReference type="PANTHER" id="PTHR43133:SF51">
    <property type="entry name" value="RNA POLYMERASE SIGMA FACTOR"/>
    <property type="match status" value="1"/>
</dbReference>
<evidence type="ECO:0000256" key="1">
    <source>
        <dbReference type="ARBA" id="ARBA00010641"/>
    </source>
</evidence>
<evidence type="ECO:0000313" key="8">
    <source>
        <dbReference type="Proteomes" id="UP000465601"/>
    </source>
</evidence>
<organism evidence="7 8">
    <name type="scientific">Alkaliphilus serpentinus</name>
    <dbReference type="NCBI Taxonomy" id="1482731"/>
    <lineage>
        <taxon>Bacteria</taxon>
        <taxon>Bacillati</taxon>
        <taxon>Bacillota</taxon>
        <taxon>Clostridia</taxon>
        <taxon>Peptostreptococcales</taxon>
        <taxon>Natronincolaceae</taxon>
        <taxon>Alkaliphilus</taxon>
    </lineage>
</organism>
<dbReference type="CDD" id="cd06171">
    <property type="entry name" value="Sigma70_r4"/>
    <property type="match status" value="1"/>
</dbReference>
<dbReference type="SUPFAM" id="SSF88946">
    <property type="entry name" value="Sigma2 domain of RNA polymerase sigma factors"/>
    <property type="match status" value="1"/>
</dbReference>
<dbReference type="AlphaFoldDB" id="A0A833HLD0"/>
<dbReference type="InterPro" id="IPR039425">
    <property type="entry name" value="RNA_pol_sigma-70-like"/>
</dbReference>
<dbReference type="GO" id="GO:0016987">
    <property type="term" value="F:sigma factor activity"/>
    <property type="evidence" value="ECO:0007669"/>
    <property type="project" value="UniProtKB-KW"/>
</dbReference>